<dbReference type="AlphaFoldDB" id="A0A4S8LFD9"/>
<dbReference type="Proteomes" id="UP000297245">
    <property type="component" value="Unassembled WGS sequence"/>
</dbReference>
<dbReference type="EMBL" id="ML179440">
    <property type="protein sequence ID" value="THU87669.1"/>
    <property type="molecule type" value="Genomic_DNA"/>
</dbReference>
<sequence length="151" mass="17182">VMGAIGAGKSTFINFLLEDGKEHVQVGHNLTSCTRNVTPVTLSPPSPSRIIILDTPGFDDTFESDAEILRRITNWLATSYCKKMVLAGVIYLHDISQDRFTDTAKRNLNMLNHLCGEASLEKVVLVSTKWERFYDFQVPDARERELRDKHW</sequence>
<keyword evidence="3" id="KW-1185">Reference proteome</keyword>
<feature type="non-terminal residue" evidence="2">
    <location>
        <position position="151"/>
    </location>
</feature>
<reference evidence="2 3" key="1">
    <citation type="journal article" date="2019" name="Nat. Ecol. Evol.">
        <title>Megaphylogeny resolves global patterns of mushroom evolution.</title>
        <authorList>
            <person name="Varga T."/>
            <person name="Krizsan K."/>
            <person name="Foldi C."/>
            <person name="Dima B."/>
            <person name="Sanchez-Garcia M."/>
            <person name="Sanchez-Ramirez S."/>
            <person name="Szollosi G.J."/>
            <person name="Szarkandi J.G."/>
            <person name="Papp V."/>
            <person name="Albert L."/>
            <person name="Andreopoulos W."/>
            <person name="Angelini C."/>
            <person name="Antonin V."/>
            <person name="Barry K.W."/>
            <person name="Bougher N.L."/>
            <person name="Buchanan P."/>
            <person name="Buyck B."/>
            <person name="Bense V."/>
            <person name="Catcheside P."/>
            <person name="Chovatia M."/>
            <person name="Cooper J."/>
            <person name="Damon W."/>
            <person name="Desjardin D."/>
            <person name="Finy P."/>
            <person name="Geml J."/>
            <person name="Haridas S."/>
            <person name="Hughes K."/>
            <person name="Justo A."/>
            <person name="Karasinski D."/>
            <person name="Kautmanova I."/>
            <person name="Kiss B."/>
            <person name="Kocsube S."/>
            <person name="Kotiranta H."/>
            <person name="LaButti K.M."/>
            <person name="Lechner B.E."/>
            <person name="Liimatainen K."/>
            <person name="Lipzen A."/>
            <person name="Lukacs Z."/>
            <person name="Mihaltcheva S."/>
            <person name="Morgado L.N."/>
            <person name="Niskanen T."/>
            <person name="Noordeloos M.E."/>
            <person name="Ohm R.A."/>
            <person name="Ortiz-Santana B."/>
            <person name="Ovrebo C."/>
            <person name="Racz N."/>
            <person name="Riley R."/>
            <person name="Savchenko A."/>
            <person name="Shiryaev A."/>
            <person name="Soop K."/>
            <person name="Spirin V."/>
            <person name="Szebenyi C."/>
            <person name="Tomsovsky M."/>
            <person name="Tulloss R.E."/>
            <person name="Uehling J."/>
            <person name="Grigoriev I.V."/>
            <person name="Vagvolgyi C."/>
            <person name="Papp T."/>
            <person name="Martin F.M."/>
            <person name="Miettinen O."/>
            <person name="Hibbett D.S."/>
            <person name="Nagy L.G."/>
        </authorList>
    </citation>
    <scope>NUCLEOTIDE SEQUENCE [LARGE SCALE GENOMIC DNA]</scope>
    <source>
        <strain evidence="2 3">CBS 962.96</strain>
    </source>
</reference>
<protein>
    <recommendedName>
        <fullName evidence="1">G domain-containing protein</fullName>
    </recommendedName>
</protein>
<dbReference type="Gene3D" id="3.40.50.300">
    <property type="entry name" value="P-loop containing nucleotide triphosphate hydrolases"/>
    <property type="match status" value="1"/>
</dbReference>
<dbReference type="SUPFAM" id="SSF52540">
    <property type="entry name" value="P-loop containing nucleoside triphosphate hydrolases"/>
    <property type="match status" value="1"/>
</dbReference>
<dbReference type="CDD" id="cd00882">
    <property type="entry name" value="Ras_like_GTPase"/>
    <property type="match status" value="1"/>
</dbReference>
<proteinExistence type="predicted"/>
<accession>A0A4S8LFD9</accession>
<dbReference type="GO" id="GO:0005525">
    <property type="term" value="F:GTP binding"/>
    <property type="evidence" value="ECO:0007669"/>
    <property type="project" value="InterPro"/>
</dbReference>
<feature type="non-terminal residue" evidence="2">
    <location>
        <position position="1"/>
    </location>
</feature>
<evidence type="ECO:0000259" key="1">
    <source>
        <dbReference type="Pfam" id="PF01926"/>
    </source>
</evidence>
<dbReference type="InterPro" id="IPR006073">
    <property type="entry name" value="GTP-bd"/>
</dbReference>
<dbReference type="InterPro" id="IPR027417">
    <property type="entry name" value="P-loop_NTPase"/>
</dbReference>
<feature type="domain" description="G" evidence="1">
    <location>
        <begin position="1"/>
        <end position="110"/>
    </location>
</feature>
<name>A0A4S8LFD9_DENBC</name>
<evidence type="ECO:0000313" key="2">
    <source>
        <dbReference type="EMBL" id="THU87669.1"/>
    </source>
</evidence>
<dbReference type="OrthoDB" id="8954335at2759"/>
<organism evidence="2 3">
    <name type="scientific">Dendrothele bispora (strain CBS 962.96)</name>
    <dbReference type="NCBI Taxonomy" id="1314807"/>
    <lineage>
        <taxon>Eukaryota</taxon>
        <taxon>Fungi</taxon>
        <taxon>Dikarya</taxon>
        <taxon>Basidiomycota</taxon>
        <taxon>Agaricomycotina</taxon>
        <taxon>Agaricomycetes</taxon>
        <taxon>Agaricomycetidae</taxon>
        <taxon>Agaricales</taxon>
        <taxon>Agaricales incertae sedis</taxon>
        <taxon>Dendrothele</taxon>
    </lineage>
</organism>
<gene>
    <name evidence="2" type="ORF">K435DRAFT_594871</name>
</gene>
<evidence type="ECO:0000313" key="3">
    <source>
        <dbReference type="Proteomes" id="UP000297245"/>
    </source>
</evidence>
<dbReference type="Pfam" id="PF01926">
    <property type="entry name" value="MMR_HSR1"/>
    <property type="match status" value="1"/>
</dbReference>